<organism evidence="2 3">
    <name type="scientific">Hibiscus sabdariffa</name>
    <name type="common">roselle</name>
    <dbReference type="NCBI Taxonomy" id="183260"/>
    <lineage>
        <taxon>Eukaryota</taxon>
        <taxon>Viridiplantae</taxon>
        <taxon>Streptophyta</taxon>
        <taxon>Embryophyta</taxon>
        <taxon>Tracheophyta</taxon>
        <taxon>Spermatophyta</taxon>
        <taxon>Magnoliopsida</taxon>
        <taxon>eudicotyledons</taxon>
        <taxon>Gunneridae</taxon>
        <taxon>Pentapetalae</taxon>
        <taxon>rosids</taxon>
        <taxon>malvids</taxon>
        <taxon>Malvales</taxon>
        <taxon>Malvaceae</taxon>
        <taxon>Malvoideae</taxon>
        <taxon>Hibiscus</taxon>
    </lineage>
</organism>
<reference evidence="2 3" key="1">
    <citation type="journal article" date="2024" name="G3 (Bethesda)">
        <title>Genome assembly of Hibiscus sabdariffa L. provides insights into metabolisms of medicinal natural products.</title>
        <authorList>
            <person name="Kim T."/>
        </authorList>
    </citation>
    <scope>NUCLEOTIDE SEQUENCE [LARGE SCALE GENOMIC DNA]</scope>
    <source>
        <strain evidence="2">TK-2024</strain>
        <tissue evidence="2">Old leaves</tissue>
    </source>
</reference>
<gene>
    <name evidence="2" type="ORF">V6N12_065356</name>
</gene>
<protein>
    <submittedName>
        <fullName evidence="2">Uncharacterized protein</fullName>
    </submittedName>
</protein>
<dbReference type="EMBL" id="JBBPBM010000002">
    <property type="protein sequence ID" value="KAK8596877.1"/>
    <property type="molecule type" value="Genomic_DNA"/>
</dbReference>
<name>A0ABR2G8H1_9ROSI</name>
<comment type="caution">
    <text evidence="2">The sequence shown here is derived from an EMBL/GenBank/DDBJ whole genome shotgun (WGS) entry which is preliminary data.</text>
</comment>
<sequence length="314" mass="36052">MHSCLICPPSPIYYYCCICVKSGTLPTQEEVDDIPGTPTKEQEEVKDEDIPSTAPTQEQEDVRMVSCRYSKNASNTRAVGDIPEQTTFSAFRTRLSYIEDISGTLPTQEEDVGMMSSRIKQISYTEDITGTAPTQEQEDVGMKIFQKLFQHKRRCGDDEQQDHAAQGTPSENEHDHEGALAHNFFLYITLDYVFFSHKVFVYRIYSRYNSNKRARECGDDEQQDHAEDTSGTLPTQEHVDDISGMPTQEQDDVRDDGLQQDQKTFIYIRYFRKSFNTRDMGDDEQQDHVEDIRGTAPTQEQEDVGMMSNRIMQL</sequence>
<accession>A0ABR2G8H1</accession>
<dbReference type="Proteomes" id="UP001472677">
    <property type="component" value="Unassembled WGS sequence"/>
</dbReference>
<feature type="compositionally biased region" description="Basic and acidic residues" evidence="1">
    <location>
        <begin position="214"/>
        <end position="228"/>
    </location>
</feature>
<evidence type="ECO:0000313" key="2">
    <source>
        <dbReference type="EMBL" id="KAK8596877.1"/>
    </source>
</evidence>
<evidence type="ECO:0000313" key="3">
    <source>
        <dbReference type="Proteomes" id="UP001472677"/>
    </source>
</evidence>
<feature type="region of interest" description="Disordered" evidence="1">
    <location>
        <begin position="155"/>
        <end position="175"/>
    </location>
</feature>
<feature type="region of interest" description="Disordered" evidence="1">
    <location>
        <begin position="214"/>
        <end position="258"/>
    </location>
</feature>
<proteinExistence type="predicted"/>
<feature type="region of interest" description="Disordered" evidence="1">
    <location>
        <begin position="28"/>
        <end position="61"/>
    </location>
</feature>
<evidence type="ECO:0000256" key="1">
    <source>
        <dbReference type="SAM" id="MobiDB-lite"/>
    </source>
</evidence>
<keyword evidence="3" id="KW-1185">Reference proteome</keyword>